<evidence type="ECO:0000256" key="1">
    <source>
        <dbReference type="ARBA" id="ARBA00003456"/>
    </source>
</evidence>
<evidence type="ECO:0000256" key="2">
    <source>
        <dbReference type="ARBA" id="ARBA00004170"/>
    </source>
</evidence>
<evidence type="ECO:0000256" key="10">
    <source>
        <dbReference type="ARBA" id="ARBA00023196"/>
    </source>
</evidence>
<keyword evidence="5 12" id="KW-0813">Transport</keyword>
<keyword evidence="7 12" id="KW-0375">Hydrogen ion transport</keyword>
<dbReference type="Gene3D" id="3.40.1380.10">
    <property type="match status" value="1"/>
</dbReference>
<dbReference type="Pfam" id="PF00231">
    <property type="entry name" value="ATP-synt"/>
    <property type="match status" value="1"/>
</dbReference>
<dbReference type="Gene3D" id="1.10.287.80">
    <property type="entry name" value="ATP synthase, gamma subunit, helix hairpin domain"/>
    <property type="match status" value="1"/>
</dbReference>
<evidence type="ECO:0000313" key="13">
    <source>
        <dbReference type="EMBL" id="MPV86612.1"/>
    </source>
</evidence>
<dbReference type="PANTHER" id="PTHR11693">
    <property type="entry name" value="ATP SYNTHASE GAMMA CHAIN"/>
    <property type="match status" value="1"/>
</dbReference>
<comment type="caution">
    <text evidence="13">The sequence shown here is derived from an EMBL/GenBank/DDBJ whole genome shotgun (WGS) entry which is preliminary data.</text>
</comment>
<dbReference type="FunFam" id="1.10.287.80:FF:000005">
    <property type="entry name" value="ATP synthase gamma chain"/>
    <property type="match status" value="1"/>
</dbReference>
<evidence type="ECO:0000256" key="5">
    <source>
        <dbReference type="ARBA" id="ARBA00022448"/>
    </source>
</evidence>
<dbReference type="InterPro" id="IPR035968">
    <property type="entry name" value="ATP_synth_F1_ATPase_gsu"/>
</dbReference>
<dbReference type="PRINTS" id="PR00126">
    <property type="entry name" value="ATPASEGAMMA"/>
</dbReference>
<keyword evidence="10 12" id="KW-0139">CF(1)</keyword>
<keyword evidence="8 12" id="KW-0406">Ion transport</keyword>
<dbReference type="NCBIfam" id="TIGR01146">
    <property type="entry name" value="ATPsyn_F1gamma"/>
    <property type="match status" value="1"/>
</dbReference>
<dbReference type="FunCoup" id="A0A6N7EVT9">
    <property type="interactions" value="366"/>
</dbReference>
<name>A0A6N7EVT9_9GAMM</name>
<reference evidence="13 14" key="1">
    <citation type="submission" date="2019-10" db="EMBL/GenBank/DDBJ databases">
        <title>Cardiobacteriales fam. a chemoheterotrophic member of the order Cardiobacteriales, and proposal of Cardiobacteriales fam. nov.</title>
        <authorList>
            <person name="Wang C."/>
        </authorList>
    </citation>
    <scope>NUCLEOTIDE SEQUENCE [LARGE SCALE GENOMIC DNA]</scope>
    <source>
        <strain evidence="13 14">ML27</strain>
    </source>
</reference>
<organism evidence="13 14">
    <name type="scientific">Ostreibacterium oceani</name>
    <dbReference type="NCBI Taxonomy" id="2654998"/>
    <lineage>
        <taxon>Bacteria</taxon>
        <taxon>Pseudomonadati</taxon>
        <taxon>Pseudomonadota</taxon>
        <taxon>Gammaproteobacteria</taxon>
        <taxon>Cardiobacteriales</taxon>
        <taxon>Ostreibacteriaceae</taxon>
        <taxon>Ostreibacterium</taxon>
    </lineage>
</organism>
<evidence type="ECO:0000256" key="11">
    <source>
        <dbReference type="ARBA" id="ARBA00023310"/>
    </source>
</evidence>
<proteinExistence type="inferred from homology"/>
<dbReference type="SUPFAM" id="SSF52943">
    <property type="entry name" value="ATP synthase (F1-ATPase), gamma subunit"/>
    <property type="match status" value="1"/>
</dbReference>
<keyword evidence="11 12" id="KW-0066">ATP synthesis</keyword>
<evidence type="ECO:0000256" key="8">
    <source>
        <dbReference type="ARBA" id="ARBA00023065"/>
    </source>
</evidence>
<evidence type="ECO:0000256" key="4">
    <source>
        <dbReference type="ARBA" id="ARBA00011648"/>
    </source>
</evidence>
<dbReference type="PROSITE" id="PS00153">
    <property type="entry name" value="ATPASE_GAMMA"/>
    <property type="match status" value="1"/>
</dbReference>
<evidence type="ECO:0000313" key="14">
    <source>
        <dbReference type="Proteomes" id="UP000471298"/>
    </source>
</evidence>
<evidence type="ECO:0000256" key="6">
    <source>
        <dbReference type="ARBA" id="ARBA00022475"/>
    </source>
</evidence>
<dbReference type="NCBIfam" id="NF004144">
    <property type="entry name" value="PRK05621.1-1"/>
    <property type="match status" value="1"/>
</dbReference>
<dbReference type="GO" id="GO:0005524">
    <property type="term" value="F:ATP binding"/>
    <property type="evidence" value="ECO:0007669"/>
    <property type="project" value="UniProtKB-UniRule"/>
</dbReference>
<evidence type="ECO:0000256" key="7">
    <source>
        <dbReference type="ARBA" id="ARBA00022781"/>
    </source>
</evidence>
<dbReference type="GO" id="GO:0046933">
    <property type="term" value="F:proton-transporting ATP synthase activity, rotational mechanism"/>
    <property type="evidence" value="ECO:0007669"/>
    <property type="project" value="UniProtKB-UniRule"/>
</dbReference>
<evidence type="ECO:0000256" key="9">
    <source>
        <dbReference type="ARBA" id="ARBA00023136"/>
    </source>
</evidence>
<dbReference type="InterPro" id="IPR023632">
    <property type="entry name" value="ATP_synth_F1_gsu_CS"/>
</dbReference>
<sequence length="287" mass="31691">MSNAKEIRTQISSIQNTKKITKAMEMVAASKMRKAQMYMEQSRPYADKIRSVAAGLANANTEIEHPFLIKNEKKKVGYIVVTTDRGLCGGLNINLFKKLIASAKAHHEEGCEVSLAVYGTKGYKFLSYMGFNIIANKEKISDQPSLNELLGPVTVMIDLYRAGELDRLYMVSNKFVNTMTQAPEISQLLPVPAFEADALPEHAWDYIYEPSAEALLEKVLVRYVEALLKCAVSENAACEMAARMIAMKNATDNAGSLIKEKQLQYNKARQAAITQELSEIVAGAAAV</sequence>
<dbReference type="RefSeq" id="WP_152810609.1">
    <property type="nucleotide sequence ID" value="NZ_WHNW01000009.1"/>
</dbReference>
<comment type="subcellular location">
    <subcellularLocation>
        <location evidence="12">Cell membrane</location>
        <topology evidence="12">Peripheral membrane protein</topology>
    </subcellularLocation>
    <subcellularLocation>
        <location evidence="2">Membrane</location>
        <topology evidence="2">Peripheral membrane protein</topology>
    </subcellularLocation>
</comment>
<keyword evidence="14" id="KW-1185">Reference proteome</keyword>
<keyword evidence="9 12" id="KW-0472">Membrane</keyword>
<dbReference type="EMBL" id="WHNW01000009">
    <property type="protein sequence ID" value="MPV86612.1"/>
    <property type="molecule type" value="Genomic_DNA"/>
</dbReference>
<dbReference type="Proteomes" id="UP000471298">
    <property type="component" value="Unassembled WGS sequence"/>
</dbReference>
<dbReference type="GO" id="GO:0005886">
    <property type="term" value="C:plasma membrane"/>
    <property type="evidence" value="ECO:0007669"/>
    <property type="project" value="UniProtKB-SubCell"/>
</dbReference>
<evidence type="ECO:0000256" key="12">
    <source>
        <dbReference type="HAMAP-Rule" id="MF_00815"/>
    </source>
</evidence>
<dbReference type="GO" id="GO:0045259">
    <property type="term" value="C:proton-transporting ATP synthase complex"/>
    <property type="evidence" value="ECO:0007669"/>
    <property type="project" value="UniProtKB-KW"/>
</dbReference>
<dbReference type="PANTHER" id="PTHR11693:SF22">
    <property type="entry name" value="ATP SYNTHASE SUBUNIT GAMMA, MITOCHONDRIAL"/>
    <property type="match status" value="1"/>
</dbReference>
<dbReference type="InParanoid" id="A0A6N7EVT9"/>
<comment type="function">
    <text evidence="1 12">Produces ATP from ADP in the presence of a proton gradient across the membrane. The gamma chain is believed to be important in regulating ATPase activity and the flow of protons through the CF(0) complex.</text>
</comment>
<comment type="similarity">
    <text evidence="3 12">Belongs to the ATPase gamma chain family.</text>
</comment>
<gene>
    <name evidence="12 13" type="primary">atpG</name>
    <name evidence="13" type="ORF">GCU85_07725</name>
</gene>
<keyword evidence="6 12" id="KW-1003">Cell membrane</keyword>
<dbReference type="InterPro" id="IPR000131">
    <property type="entry name" value="ATP_synth_F1_gsu"/>
</dbReference>
<evidence type="ECO:0000256" key="3">
    <source>
        <dbReference type="ARBA" id="ARBA00007681"/>
    </source>
</evidence>
<dbReference type="HAMAP" id="MF_00815">
    <property type="entry name" value="ATP_synth_gamma_bact"/>
    <property type="match status" value="1"/>
</dbReference>
<dbReference type="AlphaFoldDB" id="A0A6N7EVT9"/>
<comment type="subunit">
    <text evidence="4 12">F-type ATPases have 2 components, CF(1) - the catalytic core - and CF(0) - the membrane proton channel. CF(1) has five subunits: alpha(3), beta(3), gamma(1), delta(1), epsilon(1). CF(0) has three main subunits: a, b and c.</text>
</comment>
<protein>
    <recommendedName>
        <fullName evidence="12">ATP synthase gamma chain</fullName>
    </recommendedName>
    <alternativeName>
        <fullName evidence="12">ATP synthase F1 sector gamma subunit</fullName>
    </alternativeName>
    <alternativeName>
        <fullName evidence="12">F-ATPase gamma subunit</fullName>
    </alternativeName>
</protein>
<dbReference type="GO" id="GO:0042777">
    <property type="term" value="P:proton motive force-driven plasma membrane ATP synthesis"/>
    <property type="evidence" value="ECO:0007669"/>
    <property type="project" value="UniProtKB-UniRule"/>
</dbReference>
<dbReference type="CDD" id="cd12151">
    <property type="entry name" value="F1-ATPase_gamma"/>
    <property type="match status" value="1"/>
</dbReference>
<accession>A0A6N7EVT9</accession>